<evidence type="ECO:0000259" key="4">
    <source>
        <dbReference type="Pfam" id="PF13407"/>
    </source>
</evidence>
<dbReference type="Gene3D" id="3.40.50.2300">
    <property type="match status" value="2"/>
</dbReference>
<keyword evidence="3" id="KW-0732">Signal</keyword>
<dbReference type="AlphaFoldDB" id="A0A2P7UR41"/>
<reference evidence="5 6" key="1">
    <citation type="submission" date="2018-03" db="EMBL/GenBank/DDBJ databases">
        <title>Brevisbacillus phylogenomics.</title>
        <authorList>
            <person name="Dunlap C."/>
        </authorList>
    </citation>
    <scope>NUCLEOTIDE SEQUENCE [LARGE SCALE GENOMIC DNA]</scope>
    <source>
        <strain evidence="5 6">NRRL NRS-1210</strain>
    </source>
</reference>
<evidence type="ECO:0000313" key="5">
    <source>
        <dbReference type="EMBL" id="PSJ89466.1"/>
    </source>
</evidence>
<name>A0A2P7UR41_9BACL</name>
<evidence type="ECO:0000256" key="3">
    <source>
        <dbReference type="ARBA" id="ARBA00022729"/>
    </source>
</evidence>
<comment type="subcellular location">
    <subcellularLocation>
        <location evidence="1">Cell envelope</location>
    </subcellularLocation>
</comment>
<dbReference type="PANTHER" id="PTHR46847">
    <property type="entry name" value="D-ALLOSE-BINDING PERIPLASMIC PROTEIN-RELATED"/>
    <property type="match status" value="1"/>
</dbReference>
<organism evidence="5 6">
    <name type="scientific">Brevibacillus fortis</name>
    <dbReference type="NCBI Taxonomy" id="2126352"/>
    <lineage>
        <taxon>Bacteria</taxon>
        <taxon>Bacillati</taxon>
        <taxon>Bacillota</taxon>
        <taxon>Bacilli</taxon>
        <taxon>Bacillales</taxon>
        <taxon>Paenibacillaceae</taxon>
        <taxon>Brevibacillus</taxon>
    </lineage>
</organism>
<evidence type="ECO:0000313" key="6">
    <source>
        <dbReference type="Proteomes" id="UP000240419"/>
    </source>
</evidence>
<evidence type="ECO:0000256" key="1">
    <source>
        <dbReference type="ARBA" id="ARBA00004196"/>
    </source>
</evidence>
<evidence type="ECO:0000256" key="2">
    <source>
        <dbReference type="ARBA" id="ARBA00007639"/>
    </source>
</evidence>
<protein>
    <submittedName>
        <fullName evidence="5">ABC transporter substrate-binding protein</fullName>
    </submittedName>
</protein>
<feature type="domain" description="Periplasmic binding protein" evidence="4">
    <location>
        <begin position="44"/>
        <end position="297"/>
    </location>
</feature>
<gene>
    <name evidence="5" type="ORF">C7R93_23545</name>
</gene>
<dbReference type="GO" id="GO:0030246">
    <property type="term" value="F:carbohydrate binding"/>
    <property type="evidence" value="ECO:0007669"/>
    <property type="project" value="UniProtKB-ARBA"/>
</dbReference>
<dbReference type="Proteomes" id="UP000240419">
    <property type="component" value="Unassembled WGS sequence"/>
</dbReference>
<dbReference type="InterPro" id="IPR025997">
    <property type="entry name" value="SBP_2_dom"/>
</dbReference>
<comment type="similarity">
    <text evidence="2">Belongs to the bacterial solute-binding protein 2 family.</text>
</comment>
<accession>A0A2P7UR41</accession>
<dbReference type="Pfam" id="PF13407">
    <property type="entry name" value="Peripla_BP_4"/>
    <property type="match status" value="1"/>
</dbReference>
<dbReference type="OrthoDB" id="6196975at2"/>
<dbReference type="PROSITE" id="PS51257">
    <property type="entry name" value="PROKAR_LIPOPROTEIN"/>
    <property type="match status" value="1"/>
</dbReference>
<comment type="caution">
    <text evidence="5">The sequence shown here is derived from an EMBL/GenBank/DDBJ whole genome shotgun (WGS) entry which is preliminary data.</text>
</comment>
<dbReference type="SUPFAM" id="SSF53822">
    <property type="entry name" value="Periplasmic binding protein-like I"/>
    <property type="match status" value="1"/>
</dbReference>
<dbReference type="RefSeq" id="WP_106841097.1">
    <property type="nucleotide sequence ID" value="NZ_JBCNIW010000014.1"/>
</dbReference>
<dbReference type="PANTHER" id="PTHR46847:SF1">
    <property type="entry name" value="D-ALLOSE-BINDING PERIPLASMIC PROTEIN-RELATED"/>
    <property type="match status" value="1"/>
</dbReference>
<dbReference type="InterPro" id="IPR028082">
    <property type="entry name" value="Peripla_BP_I"/>
</dbReference>
<dbReference type="GO" id="GO:0030313">
    <property type="term" value="C:cell envelope"/>
    <property type="evidence" value="ECO:0007669"/>
    <property type="project" value="UniProtKB-SubCell"/>
</dbReference>
<dbReference type="EMBL" id="PXZM01000039">
    <property type="protein sequence ID" value="PSJ89466.1"/>
    <property type="molecule type" value="Genomic_DNA"/>
</dbReference>
<keyword evidence="6" id="KW-1185">Reference proteome</keyword>
<sequence>MRMAAVKRMSVYGLFMLVAVTLFYSCSAPLADVKVAKKKTVALIVRMKHGDYWRTVKLGAEMAAKEYERNLNFYAPDYEEDSRRQMELVQQAIADGSETIVMAPSDEQVLREAIKLTRERAIPLFVLDTVGKDSAVNSYIGTDNYDMGMKAFEKMVYLIEKKGQIALLGTDRVKANAKRREQGVLDLLPRETQVELIANEHVPLDKKQIGEWTRELIRKHPQLKGVIALDASTAIGVAEEMENSGLRDKVKIKIVAIDSPSEVLAYLQEGIISATIIQKPLSMGYLGVKYAVEASNGGAVPSLVDTGTKVIDRENMFWSENQKLLFPFVK</sequence>
<proteinExistence type="inferred from homology"/>